<evidence type="ECO:0000259" key="2">
    <source>
        <dbReference type="Pfam" id="PF23751"/>
    </source>
</evidence>
<dbReference type="InterPro" id="IPR057853">
    <property type="entry name" value="Beta-prop_WDR11_2nd"/>
</dbReference>
<dbReference type="InterPro" id="IPR057854">
    <property type="entry name" value="TPR_WDR11"/>
</dbReference>
<gene>
    <name evidence="5" type="ORF">FNV43_RR04168</name>
</gene>
<evidence type="ECO:0008006" key="7">
    <source>
        <dbReference type="Google" id="ProtNLM"/>
    </source>
</evidence>
<name>A0A8K0MPI9_9ROSA</name>
<dbReference type="Pfam" id="PF23751">
    <property type="entry name" value="Beta-prop_WDR11_1st"/>
    <property type="match status" value="1"/>
</dbReference>
<proteinExistence type="predicted"/>
<dbReference type="PANTHER" id="PTHR14593">
    <property type="entry name" value="WD REPEAT-CONTAINING PROTEIN 11"/>
    <property type="match status" value="1"/>
</dbReference>
<feature type="domain" description="WDR11 first beta-propeller" evidence="2">
    <location>
        <begin position="30"/>
        <end position="503"/>
    </location>
</feature>
<dbReference type="Proteomes" id="UP000796880">
    <property type="component" value="Unassembled WGS sequence"/>
</dbReference>
<dbReference type="InterPro" id="IPR057852">
    <property type="entry name" value="Beta-prop_WDR11_1st"/>
</dbReference>
<sequence>MSSPGPAATSASAAAAQAPVLDSWDCMLPGPPSRNNLGSADLSPSGLLAYPSGSSISIVDSRSMQLVTVLPMPPPSSPTSNNTTSSSSLSPFVTSVRWTPLTLPRDLVSSEPSSSHLLLAAADRQGRIALLDPRLRSPVLWFESDPPRLGVQDLCWVQARPDTYLLAAISGHSSLSLYNSTTGRCVWKYDASPEYLSCIRRDPFDARHLCVIGLKGFLLSITVLGDTQDDVMLKELQIKTDCTELQRLERDATGGGTSSSSSSPASIVFPLYNARFAFSPQWRFIMFVTFPRELVVFDLQYEAVLFSSPLPRGCGKFLDVLPDPNNELLYCAHLDGKLSTWRRKEGEQVHIMCSMEELMPSIGTSVPSPSVLAVIICQSDSTLLNVGKLYSDVPLPPFPDGDFDNPFDFCDESFYVCKTHLISISDDGKIWNWLSTAEGARDTQKEDTNLPVQGTNNIVSSIEGLSLEAGKQSRPVNGGRRFYSNSTISQADMSFKVSLVGQLQLLSSTVTMLAVPSPSLTATLARGGNLPAAAVPLVALGTHSGTIDVIDVSANAVAESFFVHSGTVRGLRWLGNSRLVSFSYSQANEKTGGYINRLVVTCLRSGLNRPFRVLQKPERAPIRALRASSSGRYLLILFRDAPVEVWAMTKNPIMLRSLALPFTVLEWTLPTVPKPVQNGPARPTSSSSLDHTTVVPEVASSPTTASSSDSKASDGSQDDTSESFAFALVNGALGVFEVHGRRIRDFRPKWPSSSFVTSDGLITAMAYRLPHVVMGDRAGNIRWWDVTTGQSSSFNTHREGIRRIKFSPVVAGDRSRGRVAVLFYDNTFSIFDLDSPDPLANSVLQPQFPGTLVLELDWLPLRTDKTDPLVLCIAGADSSFRLVEVNIIDKKLGFASQPRTVKERFRPIPLCSPILLPTPHALALRMILQLGVKPAWFNTCSTTLEKRPHQIPGTPSSCGDLRNYIVNLPSIGDPVVPELLLKVLEPYRKEGCILDDERAKLYAKVVNKGCAVRFAFAAAMFGETSEALFWLQLPCALDHLMKKLANKPLQKALPTTSPELEDTSKLSRLTIPATEKKDAFSLVNLRLMAFEQEELWENASERIPWHEKLEGEEAVQNRVHELVQVGNLEAAVSLLLSTHPESDYFYANALRAVALSSAVSKSLHELAVKVVAANMVRTDRSLSGTHLLCAVGRYQEACSQLQDAGCWTDAATLAATHLKGSDYARVLQRWAVHVLHTEHNIWRALIFYVAAGALQEALAALREAQQPDTAAMFILACREIHAEIVSELGNNSDDDDSSSSVKDKLHKLPGLDPENEDVIAVGEYYGQYQRKLVHFCMDSQPFSE</sequence>
<evidence type="ECO:0000259" key="3">
    <source>
        <dbReference type="Pfam" id="PF23752"/>
    </source>
</evidence>
<dbReference type="SUPFAM" id="SSF50978">
    <property type="entry name" value="WD40 repeat-like"/>
    <property type="match status" value="1"/>
</dbReference>
<dbReference type="GO" id="GO:0005737">
    <property type="term" value="C:cytoplasm"/>
    <property type="evidence" value="ECO:0007669"/>
    <property type="project" value="TreeGrafter"/>
</dbReference>
<feature type="domain" description="WDR11 second beta-propeller" evidence="3">
    <location>
        <begin position="505"/>
        <end position="908"/>
    </location>
</feature>
<evidence type="ECO:0000256" key="1">
    <source>
        <dbReference type="SAM" id="MobiDB-lite"/>
    </source>
</evidence>
<dbReference type="InterPro" id="IPR011044">
    <property type="entry name" value="Quino_amine_DH_bsu"/>
</dbReference>
<protein>
    <recommendedName>
        <fullName evidence="7">WD repeat-containing protein 11</fullName>
    </recommendedName>
</protein>
<dbReference type="EMBL" id="VOIH02000002">
    <property type="protein sequence ID" value="KAF3453727.1"/>
    <property type="molecule type" value="Genomic_DNA"/>
</dbReference>
<evidence type="ECO:0000313" key="5">
    <source>
        <dbReference type="EMBL" id="KAF3453727.1"/>
    </source>
</evidence>
<accession>A0A8K0MPI9</accession>
<dbReference type="Pfam" id="PF23753">
    <property type="entry name" value="TPR_WDR11"/>
    <property type="match status" value="1"/>
</dbReference>
<keyword evidence="6" id="KW-1185">Reference proteome</keyword>
<reference evidence="5" key="1">
    <citation type="submission" date="2020-03" db="EMBL/GenBank/DDBJ databases">
        <title>A high-quality chromosome-level genome assembly of a woody plant with both climbing and erect habits, Rhamnella rubrinervis.</title>
        <authorList>
            <person name="Lu Z."/>
            <person name="Yang Y."/>
            <person name="Zhu X."/>
            <person name="Sun Y."/>
        </authorList>
    </citation>
    <scope>NUCLEOTIDE SEQUENCE</scope>
    <source>
        <strain evidence="5">BYM</strain>
        <tissue evidence="5">Leaf</tissue>
    </source>
</reference>
<evidence type="ECO:0000313" key="6">
    <source>
        <dbReference type="Proteomes" id="UP000796880"/>
    </source>
</evidence>
<dbReference type="InterPro" id="IPR015943">
    <property type="entry name" value="WD40/YVTN_repeat-like_dom_sf"/>
</dbReference>
<dbReference type="Pfam" id="PF23752">
    <property type="entry name" value="Beta-prop_WDR11_2nd"/>
    <property type="match status" value="1"/>
</dbReference>
<comment type="caution">
    <text evidence="5">The sequence shown here is derived from an EMBL/GenBank/DDBJ whole genome shotgun (WGS) entry which is preliminary data.</text>
</comment>
<dbReference type="Gene3D" id="2.130.10.10">
    <property type="entry name" value="YVTN repeat-like/Quinoprotein amine dehydrogenase"/>
    <property type="match status" value="3"/>
</dbReference>
<dbReference type="SUPFAM" id="SSF50969">
    <property type="entry name" value="YVTN repeat-like/Quinoprotein amine dehydrogenase"/>
    <property type="match status" value="2"/>
</dbReference>
<dbReference type="InterPro" id="IPR039694">
    <property type="entry name" value="WDR11"/>
</dbReference>
<dbReference type="PANTHER" id="PTHR14593:SF5">
    <property type="entry name" value="WD REPEAT-CONTAINING PROTEIN 11"/>
    <property type="match status" value="1"/>
</dbReference>
<feature type="domain" description="WDR11 TPR" evidence="4">
    <location>
        <begin position="936"/>
        <end position="1336"/>
    </location>
</feature>
<evidence type="ECO:0000259" key="4">
    <source>
        <dbReference type="Pfam" id="PF23753"/>
    </source>
</evidence>
<feature type="region of interest" description="Disordered" evidence="1">
    <location>
        <begin position="697"/>
        <end position="718"/>
    </location>
</feature>
<dbReference type="FunFam" id="2.130.10.10:FF:002952">
    <property type="entry name" value="Transducin family protein / WD-40 repeat family protein"/>
    <property type="match status" value="1"/>
</dbReference>
<dbReference type="InterPro" id="IPR036322">
    <property type="entry name" value="WD40_repeat_dom_sf"/>
</dbReference>
<feature type="compositionally biased region" description="Low complexity" evidence="1">
    <location>
        <begin position="699"/>
        <end position="715"/>
    </location>
</feature>
<organism evidence="5 6">
    <name type="scientific">Rhamnella rubrinervis</name>
    <dbReference type="NCBI Taxonomy" id="2594499"/>
    <lineage>
        <taxon>Eukaryota</taxon>
        <taxon>Viridiplantae</taxon>
        <taxon>Streptophyta</taxon>
        <taxon>Embryophyta</taxon>
        <taxon>Tracheophyta</taxon>
        <taxon>Spermatophyta</taxon>
        <taxon>Magnoliopsida</taxon>
        <taxon>eudicotyledons</taxon>
        <taxon>Gunneridae</taxon>
        <taxon>Pentapetalae</taxon>
        <taxon>rosids</taxon>
        <taxon>fabids</taxon>
        <taxon>Rosales</taxon>
        <taxon>Rhamnaceae</taxon>
        <taxon>rhamnoid group</taxon>
        <taxon>Rhamneae</taxon>
        <taxon>Rhamnella</taxon>
    </lineage>
</organism>
<feature type="region of interest" description="Disordered" evidence="1">
    <location>
        <begin position="1288"/>
        <end position="1309"/>
    </location>
</feature>
<dbReference type="OrthoDB" id="1291858at2759"/>